<dbReference type="GO" id="GO:0032259">
    <property type="term" value="P:methylation"/>
    <property type="evidence" value="ECO:0007669"/>
    <property type="project" value="UniProtKB-KW"/>
</dbReference>
<organism evidence="6 7">
    <name type="scientific">Spirosoma terrae</name>
    <dbReference type="NCBI Taxonomy" id="1968276"/>
    <lineage>
        <taxon>Bacteria</taxon>
        <taxon>Pseudomonadati</taxon>
        <taxon>Bacteroidota</taxon>
        <taxon>Cytophagia</taxon>
        <taxon>Cytophagales</taxon>
        <taxon>Cytophagaceae</taxon>
        <taxon>Spirosoma</taxon>
    </lineage>
</organism>
<keyword evidence="7" id="KW-1185">Reference proteome</keyword>
<reference evidence="6 7" key="1">
    <citation type="submission" date="2020-02" db="EMBL/GenBank/DDBJ databases">
        <title>Draft genome sequence of two Spirosoma agri KCTC 52727 and Spirosoma terrae KCTC 52035.</title>
        <authorList>
            <person name="Rojas J."/>
            <person name="Ambika Manirajan B."/>
            <person name="Suarez C."/>
            <person name="Ratering S."/>
            <person name="Schnell S."/>
        </authorList>
    </citation>
    <scope>NUCLEOTIDE SEQUENCE [LARGE SCALE GENOMIC DNA]</scope>
    <source>
        <strain evidence="6 7">KCTC 52035</strain>
    </source>
</reference>
<feature type="coiled-coil region" evidence="4">
    <location>
        <begin position="101"/>
        <end position="132"/>
    </location>
</feature>
<comment type="similarity">
    <text evidence="1">Belongs to the type-I restriction system S methylase family.</text>
</comment>
<dbReference type="GO" id="GO:0009307">
    <property type="term" value="P:DNA restriction-modification system"/>
    <property type="evidence" value="ECO:0007669"/>
    <property type="project" value="UniProtKB-KW"/>
</dbReference>
<dbReference type="Gene3D" id="3.90.220.20">
    <property type="entry name" value="DNA methylase specificity domains"/>
    <property type="match status" value="1"/>
</dbReference>
<keyword evidence="4" id="KW-0175">Coiled coil</keyword>
<proteinExistence type="inferred from homology"/>
<dbReference type="EMBL" id="JAAFZH010000022">
    <property type="protein sequence ID" value="NDU98930.1"/>
    <property type="molecule type" value="Genomic_DNA"/>
</dbReference>
<dbReference type="AlphaFoldDB" id="A0A6L9LF09"/>
<evidence type="ECO:0000256" key="1">
    <source>
        <dbReference type="ARBA" id="ARBA00010923"/>
    </source>
</evidence>
<gene>
    <name evidence="6" type="ORF">GK108_28880</name>
</gene>
<keyword evidence="6" id="KW-0489">Methyltransferase</keyword>
<dbReference type="RefSeq" id="WP_212592912.1">
    <property type="nucleotide sequence ID" value="NZ_JAAFZH010000022.1"/>
</dbReference>
<dbReference type="Pfam" id="PF01420">
    <property type="entry name" value="Methylase_S"/>
    <property type="match status" value="1"/>
</dbReference>
<accession>A0A6L9LF09</accession>
<keyword evidence="2" id="KW-0680">Restriction system</keyword>
<sequence>LLVPGEVLFNNTNSQELVGKTVYFDIDGEYFCSNHITRIKTNERLSGEFLTHLFNLYQRRKVFFKSCINWNNQSGINTDILRGIRIPLPSISVQKTIAEHIDDIRQQAQSLRQQAERDFAEAKQEIERMILG</sequence>
<feature type="non-terminal residue" evidence="6">
    <location>
        <position position="1"/>
    </location>
</feature>
<dbReference type="PANTHER" id="PTHR30408:SF12">
    <property type="entry name" value="TYPE I RESTRICTION ENZYME MJAVIII SPECIFICITY SUBUNIT"/>
    <property type="match status" value="1"/>
</dbReference>
<dbReference type="GO" id="GO:0008168">
    <property type="term" value="F:methyltransferase activity"/>
    <property type="evidence" value="ECO:0007669"/>
    <property type="project" value="UniProtKB-KW"/>
</dbReference>
<keyword evidence="3" id="KW-0238">DNA-binding</keyword>
<dbReference type="InterPro" id="IPR044946">
    <property type="entry name" value="Restrct_endonuc_typeI_TRD_sf"/>
</dbReference>
<dbReference type="PANTHER" id="PTHR30408">
    <property type="entry name" value="TYPE-1 RESTRICTION ENZYME ECOKI SPECIFICITY PROTEIN"/>
    <property type="match status" value="1"/>
</dbReference>
<evidence type="ECO:0000313" key="6">
    <source>
        <dbReference type="EMBL" id="NDU98930.1"/>
    </source>
</evidence>
<evidence type="ECO:0000256" key="3">
    <source>
        <dbReference type="ARBA" id="ARBA00023125"/>
    </source>
</evidence>
<evidence type="ECO:0000256" key="4">
    <source>
        <dbReference type="SAM" id="Coils"/>
    </source>
</evidence>
<evidence type="ECO:0000259" key="5">
    <source>
        <dbReference type="Pfam" id="PF01420"/>
    </source>
</evidence>
<protein>
    <submittedName>
        <fullName evidence="6">N-6 DNA methylase</fullName>
    </submittedName>
</protein>
<evidence type="ECO:0000256" key="2">
    <source>
        <dbReference type="ARBA" id="ARBA00022747"/>
    </source>
</evidence>
<name>A0A6L9LF09_9BACT</name>
<keyword evidence="6" id="KW-0808">Transferase</keyword>
<dbReference type="InterPro" id="IPR052021">
    <property type="entry name" value="Type-I_RS_S_subunit"/>
</dbReference>
<dbReference type="InterPro" id="IPR000055">
    <property type="entry name" value="Restrct_endonuc_typeI_TRD"/>
</dbReference>
<comment type="caution">
    <text evidence="6">The sequence shown here is derived from an EMBL/GenBank/DDBJ whole genome shotgun (WGS) entry which is preliminary data.</text>
</comment>
<dbReference type="GO" id="GO:0003677">
    <property type="term" value="F:DNA binding"/>
    <property type="evidence" value="ECO:0007669"/>
    <property type="project" value="UniProtKB-KW"/>
</dbReference>
<evidence type="ECO:0000313" key="7">
    <source>
        <dbReference type="Proteomes" id="UP000474175"/>
    </source>
</evidence>
<feature type="domain" description="Type I restriction modification DNA specificity" evidence="5">
    <location>
        <begin position="16"/>
        <end position="108"/>
    </location>
</feature>
<dbReference type="SUPFAM" id="SSF116734">
    <property type="entry name" value="DNA methylase specificity domain"/>
    <property type="match status" value="1"/>
</dbReference>
<dbReference type="Proteomes" id="UP000474175">
    <property type="component" value="Unassembled WGS sequence"/>
</dbReference>